<keyword evidence="2" id="KW-1185">Reference proteome</keyword>
<protein>
    <submittedName>
        <fullName evidence="1">Putative nuclease HARBI1</fullName>
    </submittedName>
</protein>
<comment type="caution">
    <text evidence="1">The sequence shown here is derived from an EMBL/GenBank/DDBJ whole genome shotgun (WGS) entry which is preliminary data.</text>
</comment>
<name>A0A6G0WLZ1_APHCR</name>
<evidence type="ECO:0000313" key="1">
    <source>
        <dbReference type="EMBL" id="KAF0728339.1"/>
    </source>
</evidence>
<gene>
    <name evidence="1" type="ORF">FWK35_00023155</name>
</gene>
<accession>A0A6G0WLZ1</accession>
<organism evidence="1 2">
    <name type="scientific">Aphis craccivora</name>
    <name type="common">Cowpea aphid</name>
    <dbReference type="NCBI Taxonomy" id="307492"/>
    <lineage>
        <taxon>Eukaryota</taxon>
        <taxon>Metazoa</taxon>
        <taxon>Ecdysozoa</taxon>
        <taxon>Arthropoda</taxon>
        <taxon>Hexapoda</taxon>
        <taxon>Insecta</taxon>
        <taxon>Pterygota</taxon>
        <taxon>Neoptera</taxon>
        <taxon>Paraneoptera</taxon>
        <taxon>Hemiptera</taxon>
        <taxon>Sternorrhyncha</taxon>
        <taxon>Aphidomorpha</taxon>
        <taxon>Aphidoidea</taxon>
        <taxon>Aphididae</taxon>
        <taxon>Aphidini</taxon>
        <taxon>Aphis</taxon>
        <taxon>Aphis</taxon>
    </lineage>
</organism>
<sequence>MFVILLNMIEDEIMHQTSRNDAISPVIQTLVALRYATGAFQVVMGDLIHIHKPTVCWIIRRVPIYSNC</sequence>
<dbReference type="OrthoDB" id="6585180at2759"/>
<dbReference type="AlphaFoldDB" id="A0A6G0WLZ1"/>
<dbReference type="EMBL" id="VUJU01008599">
    <property type="protein sequence ID" value="KAF0728339.1"/>
    <property type="molecule type" value="Genomic_DNA"/>
</dbReference>
<proteinExistence type="predicted"/>
<reference evidence="1 2" key="1">
    <citation type="submission" date="2019-08" db="EMBL/GenBank/DDBJ databases">
        <title>Whole genome of Aphis craccivora.</title>
        <authorList>
            <person name="Voronova N.V."/>
            <person name="Shulinski R.S."/>
            <person name="Bandarenka Y.V."/>
            <person name="Zhorov D.G."/>
            <person name="Warner D."/>
        </authorList>
    </citation>
    <scope>NUCLEOTIDE SEQUENCE [LARGE SCALE GENOMIC DNA]</scope>
    <source>
        <strain evidence="1">180601</strain>
        <tissue evidence="1">Whole Body</tissue>
    </source>
</reference>
<evidence type="ECO:0000313" key="2">
    <source>
        <dbReference type="Proteomes" id="UP000478052"/>
    </source>
</evidence>
<dbReference type="Proteomes" id="UP000478052">
    <property type="component" value="Unassembled WGS sequence"/>
</dbReference>